<evidence type="ECO:0000313" key="3">
    <source>
        <dbReference type="EMBL" id="MFD1037172.1"/>
    </source>
</evidence>
<keyword evidence="4" id="KW-1185">Reference proteome</keyword>
<dbReference type="InterPro" id="IPR028098">
    <property type="entry name" value="Glyco_trans_4-like_N"/>
</dbReference>
<dbReference type="Gene3D" id="3.40.50.2000">
    <property type="entry name" value="Glycogen Phosphorylase B"/>
    <property type="match status" value="2"/>
</dbReference>
<dbReference type="Pfam" id="PF00534">
    <property type="entry name" value="Glycos_transf_1"/>
    <property type="match status" value="1"/>
</dbReference>
<feature type="domain" description="Glycosyltransferase subfamily 4-like N-terminal" evidence="2">
    <location>
        <begin position="23"/>
        <end position="212"/>
    </location>
</feature>
<dbReference type="PANTHER" id="PTHR12526">
    <property type="entry name" value="GLYCOSYLTRANSFERASE"/>
    <property type="match status" value="1"/>
</dbReference>
<reference evidence="4" key="1">
    <citation type="journal article" date="2019" name="Int. J. Syst. Evol. Microbiol.">
        <title>The Global Catalogue of Microorganisms (GCM) 10K type strain sequencing project: providing services to taxonomists for standard genome sequencing and annotation.</title>
        <authorList>
            <consortium name="The Broad Institute Genomics Platform"/>
            <consortium name="The Broad Institute Genome Sequencing Center for Infectious Disease"/>
            <person name="Wu L."/>
            <person name="Ma J."/>
        </authorList>
    </citation>
    <scope>NUCLEOTIDE SEQUENCE [LARGE SCALE GENOMIC DNA]</scope>
    <source>
        <strain evidence="4">CCUG 56754</strain>
    </source>
</reference>
<accession>A0ABW3LFM8</accession>
<feature type="domain" description="Glycosyl transferase family 1" evidence="1">
    <location>
        <begin position="226"/>
        <end position="393"/>
    </location>
</feature>
<protein>
    <submittedName>
        <fullName evidence="3">Glycosyltransferase family 4 protein</fullName>
    </submittedName>
</protein>
<dbReference type="EMBL" id="JBHTKJ010000007">
    <property type="protein sequence ID" value="MFD1037172.1"/>
    <property type="molecule type" value="Genomic_DNA"/>
</dbReference>
<evidence type="ECO:0000259" key="1">
    <source>
        <dbReference type="Pfam" id="PF00534"/>
    </source>
</evidence>
<dbReference type="SUPFAM" id="SSF53756">
    <property type="entry name" value="UDP-Glycosyltransferase/glycogen phosphorylase"/>
    <property type="match status" value="1"/>
</dbReference>
<dbReference type="Pfam" id="PF13439">
    <property type="entry name" value="Glyco_transf_4"/>
    <property type="match status" value="1"/>
</dbReference>
<evidence type="ECO:0000259" key="2">
    <source>
        <dbReference type="Pfam" id="PF13439"/>
    </source>
</evidence>
<organism evidence="3 4">
    <name type="scientific">Virgibacillus byunsanensis</name>
    <dbReference type="NCBI Taxonomy" id="570945"/>
    <lineage>
        <taxon>Bacteria</taxon>
        <taxon>Bacillati</taxon>
        <taxon>Bacillota</taxon>
        <taxon>Bacilli</taxon>
        <taxon>Bacillales</taxon>
        <taxon>Bacillaceae</taxon>
        <taxon>Virgibacillus</taxon>
    </lineage>
</organism>
<dbReference type="RefSeq" id="WP_390359010.1">
    <property type="nucleotide sequence ID" value="NZ_JBHTKJ010000007.1"/>
</dbReference>
<evidence type="ECO:0000313" key="4">
    <source>
        <dbReference type="Proteomes" id="UP001597040"/>
    </source>
</evidence>
<dbReference type="Proteomes" id="UP001597040">
    <property type="component" value="Unassembled WGS sequence"/>
</dbReference>
<dbReference type="InterPro" id="IPR001296">
    <property type="entry name" value="Glyco_trans_1"/>
</dbReference>
<dbReference type="CDD" id="cd03794">
    <property type="entry name" value="GT4_WbuB-like"/>
    <property type="match status" value="1"/>
</dbReference>
<name>A0ABW3LFM8_9BACI</name>
<sequence>MKKIWIFNQYNMPPEYGHLNRHYNFGKYLKRFGHKPSLFVGSFLHNTDKQLIKDKSIYKQYENGEYPYFFIKTCDYSKSKFKRVYAMIEFYRNLFKATKYMEKPDVIIGSSAHPLAAIAAIRLAKKYECQSIVEIRDLWPESFVAYKIINKKNPILKLLYAGEKWIYKNADKLIFTMEGGRDYIIDQGWDQEHGGPIDIAKVHHINNGVDLEVFNYNRENYVIKDEDLNNKQTFKVIYTGSIRLVNNVKSIIDAAQVINREHSNNIEFLIYGEGDDREYLEKFCYDNNIRNVKFKGFVDKKKIPYILSKSNVNIMHFEQNSIKKYGASLNKMFEYFASGRPTVSDCEFGYDVVKKYNCGIVVDNANEKQLAEAIIQFSNMSKDEYNIYCKNAKEAANNYDFKELTMKLGSLL</sequence>
<proteinExistence type="predicted"/>
<comment type="caution">
    <text evidence="3">The sequence shown here is derived from an EMBL/GenBank/DDBJ whole genome shotgun (WGS) entry which is preliminary data.</text>
</comment>
<gene>
    <name evidence="3" type="ORF">ACFQ3N_01855</name>
</gene>